<dbReference type="Proteomes" id="UP001140272">
    <property type="component" value="Unassembled WGS sequence"/>
</dbReference>
<evidence type="ECO:0000313" key="1">
    <source>
        <dbReference type="EMBL" id="MCV7073770.1"/>
    </source>
</evidence>
<evidence type="ECO:0000313" key="3">
    <source>
        <dbReference type="Proteomes" id="UP001055159"/>
    </source>
</evidence>
<keyword evidence="3" id="KW-1185">Reference proteome</keyword>
<dbReference type="EMBL" id="CP092427">
    <property type="protein sequence ID" value="ULP35953.1"/>
    <property type="molecule type" value="Genomic_DNA"/>
</dbReference>
<reference evidence="1" key="1">
    <citation type="submission" date="2020-07" db="EMBL/GenBank/DDBJ databases">
        <authorList>
            <person name="Pettersson B.M.F."/>
            <person name="Behra P.R.K."/>
            <person name="Ramesh M."/>
            <person name="Das S."/>
            <person name="Dasgupta S."/>
            <person name="Kirsebom L.A."/>
        </authorList>
    </citation>
    <scope>NUCLEOTIDE SEQUENCE</scope>
    <source>
        <strain evidence="1">DSM 45406</strain>
    </source>
</reference>
<gene>
    <name evidence="1" type="ORF">H7H73_29230</name>
    <name evidence="2" type="ORF">MJO55_22345</name>
</gene>
<name>A0A9X2YIB5_9MYCO</name>
<protein>
    <submittedName>
        <fullName evidence="1">Uncharacterized protein</fullName>
    </submittedName>
</protein>
<dbReference type="AlphaFoldDB" id="A0A9X2YIB5"/>
<dbReference type="Proteomes" id="UP001055159">
    <property type="component" value="Chromosome"/>
</dbReference>
<accession>A0A9X2YIB5</accession>
<reference evidence="1" key="2">
    <citation type="journal article" date="2022" name="BMC Genomics">
        <title>Comparative genome analysis of mycobacteria focusing on tRNA and non-coding RNA.</title>
        <authorList>
            <person name="Behra P.R.K."/>
            <person name="Pettersson B.M.F."/>
            <person name="Ramesh M."/>
            <person name="Das S."/>
            <person name="Dasgupta S."/>
            <person name="Kirsebom L.A."/>
        </authorList>
    </citation>
    <scope>NUCLEOTIDE SEQUENCE</scope>
    <source>
        <strain evidence="1">DSM 45406</strain>
    </source>
</reference>
<evidence type="ECO:0000313" key="4">
    <source>
        <dbReference type="Proteomes" id="UP001140272"/>
    </source>
</evidence>
<sequence length="215" mass="23702">MRDRGVVADVVPTPELLDRMLAQKPRCWPWAAYASVLFQHWAALEERKVIQVLGEPVGPPTGWLESGAEVAAFVAHQVRAVDAIVMEAGAFLRSPLFLAVFGAPDDESTADAAGIVRAGRRLSGYYARLLEAAEECRRQAVADDDAPLLADCIRFVNQPLQDFNGYLNDVLERLEHQQKRAVAGRRPLTLPPLPLPVTTDDGVIWSILDRLQVVD</sequence>
<dbReference type="RefSeq" id="WP_043412208.1">
    <property type="nucleotide sequence ID" value="NZ_CP092427.2"/>
</dbReference>
<reference evidence="2" key="3">
    <citation type="submission" date="2022-08" db="EMBL/GenBank/DDBJ databases">
        <title>Whole genome sequencing of non-tuberculosis mycobacteria type-strains.</title>
        <authorList>
            <person name="Igarashi Y."/>
            <person name="Osugi A."/>
            <person name="Mitarai S."/>
        </authorList>
    </citation>
    <scope>NUCLEOTIDE SEQUENCE</scope>
    <source>
        <strain evidence="2">JCM 16372</strain>
    </source>
</reference>
<evidence type="ECO:0000313" key="2">
    <source>
        <dbReference type="EMBL" id="ULP35953.1"/>
    </source>
</evidence>
<proteinExistence type="predicted"/>
<organism evidence="1 4">
    <name type="scientific">Mycolicibacterium rufum</name>
    <dbReference type="NCBI Taxonomy" id="318424"/>
    <lineage>
        <taxon>Bacteria</taxon>
        <taxon>Bacillati</taxon>
        <taxon>Actinomycetota</taxon>
        <taxon>Actinomycetes</taxon>
        <taxon>Mycobacteriales</taxon>
        <taxon>Mycobacteriaceae</taxon>
        <taxon>Mycolicibacterium</taxon>
    </lineage>
</organism>
<dbReference type="EMBL" id="JACKRN010000935">
    <property type="protein sequence ID" value="MCV7073770.1"/>
    <property type="molecule type" value="Genomic_DNA"/>
</dbReference>